<feature type="compositionally biased region" description="Basic and acidic residues" evidence="1">
    <location>
        <begin position="177"/>
        <end position="186"/>
    </location>
</feature>
<dbReference type="Proteomes" id="UP000271705">
    <property type="component" value="Unassembled WGS sequence"/>
</dbReference>
<name>A0A431UNK3_STEMA</name>
<evidence type="ECO:0000313" key="2">
    <source>
        <dbReference type="EMBL" id="RTQ91594.1"/>
    </source>
</evidence>
<dbReference type="SUPFAM" id="SSF46785">
    <property type="entry name" value="Winged helix' DNA-binding domain"/>
    <property type="match status" value="1"/>
</dbReference>
<reference evidence="2 3" key="1">
    <citation type="submission" date="2018-12" db="EMBL/GenBank/DDBJ databases">
        <authorList>
            <person name="Kartti S."/>
            <person name="Manni A."/>
            <person name="Chemao El Fihri M.W."/>
            <person name="Laamarti M."/>
            <person name="Temsamani L."/>
            <person name="El Jamali J.E."/>
            <person name="Ouadghiri M."/>
            <person name="Ibrahimi A."/>
            <person name="Filati-Maltouf A."/>
        </authorList>
    </citation>
    <scope>NUCLEOTIDE SEQUENCE [LARGE SCALE GENOMIC DNA]</scope>
    <source>
        <strain evidence="2 3">MDMC339</strain>
    </source>
</reference>
<organism evidence="2 3">
    <name type="scientific">Stenotrophomonas maltophilia</name>
    <name type="common">Pseudomonas maltophilia</name>
    <name type="synonym">Xanthomonas maltophilia</name>
    <dbReference type="NCBI Taxonomy" id="40324"/>
    <lineage>
        <taxon>Bacteria</taxon>
        <taxon>Pseudomonadati</taxon>
        <taxon>Pseudomonadota</taxon>
        <taxon>Gammaproteobacteria</taxon>
        <taxon>Lysobacterales</taxon>
        <taxon>Lysobacteraceae</taxon>
        <taxon>Stenotrophomonas</taxon>
        <taxon>Stenotrophomonas maltophilia group</taxon>
    </lineage>
</organism>
<dbReference type="Gene3D" id="1.10.10.10">
    <property type="entry name" value="Winged helix-like DNA-binding domain superfamily/Winged helix DNA-binding domain"/>
    <property type="match status" value="1"/>
</dbReference>
<sequence length="186" mass="20557">MSQLPHPEFKALLILASGLTSDLEVRLKEYDLSLSGFLALEAIERAQGANAYPMTRASLARLIGTTPASMSVLVGRLIRKKMVSETSIDALAKRLAITSFGHSKLAGGKVAWEDTFENLSEALSPSGKSQLLKAIDKLNLTREHERKEEHRAAYMRTLSKQSTKNAVAKNHQQSRVAESRRRAELE</sequence>
<dbReference type="EMBL" id="RXLZ01000005">
    <property type="protein sequence ID" value="RTQ91594.1"/>
    <property type="molecule type" value="Genomic_DNA"/>
</dbReference>
<dbReference type="InterPro" id="IPR036388">
    <property type="entry name" value="WH-like_DNA-bd_sf"/>
</dbReference>
<proteinExistence type="predicted"/>
<evidence type="ECO:0008006" key="4">
    <source>
        <dbReference type="Google" id="ProtNLM"/>
    </source>
</evidence>
<comment type="caution">
    <text evidence="2">The sequence shown here is derived from an EMBL/GenBank/DDBJ whole genome shotgun (WGS) entry which is preliminary data.</text>
</comment>
<accession>A0A431UNK3</accession>
<evidence type="ECO:0000256" key="1">
    <source>
        <dbReference type="SAM" id="MobiDB-lite"/>
    </source>
</evidence>
<evidence type="ECO:0000313" key="3">
    <source>
        <dbReference type="Proteomes" id="UP000271705"/>
    </source>
</evidence>
<dbReference type="RefSeq" id="WP_126927927.1">
    <property type="nucleotide sequence ID" value="NZ_RXLZ01000005.1"/>
</dbReference>
<dbReference type="InterPro" id="IPR036390">
    <property type="entry name" value="WH_DNA-bd_sf"/>
</dbReference>
<protein>
    <recommendedName>
        <fullName evidence="4">MarR family transcriptional regulator</fullName>
    </recommendedName>
</protein>
<feature type="compositionally biased region" description="Polar residues" evidence="1">
    <location>
        <begin position="158"/>
        <end position="176"/>
    </location>
</feature>
<feature type="region of interest" description="Disordered" evidence="1">
    <location>
        <begin position="156"/>
        <end position="186"/>
    </location>
</feature>
<gene>
    <name evidence="2" type="ORF">EKL94_03065</name>
</gene>
<dbReference type="AlphaFoldDB" id="A0A431UNK3"/>